<dbReference type="AlphaFoldDB" id="A0A4Q0P261"/>
<organism evidence="2 3">
    <name type="scientific">Leeuwenhoekiella polynyae</name>
    <dbReference type="NCBI Taxonomy" id="1550906"/>
    <lineage>
        <taxon>Bacteria</taxon>
        <taxon>Pseudomonadati</taxon>
        <taxon>Bacteroidota</taxon>
        <taxon>Flavobacteriia</taxon>
        <taxon>Flavobacteriales</taxon>
        <taxon>Flavobacteriaceae</taxon>
        <taxon>Leeuwenhoekiella</taxon>
    </lineage>
</organism>
<dbReference type="Gene3D" id="1.25.40.390">
    <property type="match status" value="2"/>
</dbReference>
<feature type="signal peptide" evidence="1">
    <location>
        <begin position="1"/>
        <end position="19"/>
    </location>
</feature>
<accession>A0A4Q0P261</accession>
<keyword evidence="3" id="KW-1185">Reference proteome</keyword>
<dbReference type="EMBL" id="QOVK01000010">
    <property type="protein sequence ID" value="RXG20624.1"/>
    <property type="molecule type" value="Genomic_DNA"/>
</dbReference>
<evidence type="ECO:0000313" key="3">
    <source>
        <dbReference type="Proteomes" id="UP000289859"/>
    </source>
</evidence>
<comment type="caution">
    <text evidence="2">The sequence shown here is derived from an EMBL/GenBank/DDBJ whole genome shotgun (WGS) entry which is preliminary data.</text>
</comment>
<evidence type="ECO:0000313" key="2">
    <source>
        <dbReference type="EMBL" id="RXG20624.1"/>
    </source>
</evidence>
<dbReference type="OrthoDB" id="9766256at2"/>
<feature type="chain" id="PRO_5020378116" evidence="1">
    <location>
        <begin position="20"/>
        <end position="619"/>
    </location>
</feature>
<gene>
    <name evidence="2" type="ORF">DSM02_2478</name>
</gene>
<proteinExistence type="predicted"/>
<dbReference type="InterPro" id="IPR011990">
    <property type="entry name" value="TPR-like_helical_dom_sf"/>
</dbReference>
<keyword evidence="2" id="KW-0449">Lipoprotein</keyword>
<dbReference type="PROSITE" id="PS51257">
    <property type="entry name" value="PROKAR_LIPOPROTEIN"/>
    <property type="match status" value="1"/>
</dbReference>
<name>A0A4Q0P261_9FLAO</name>
<sequence length="619" mass="69222">MKKNITPLLILLMIFAASCDKDDFAELNSDPSSLSEPDLRFSMTKSIEQMYGNDYTIWFYNNFDYIYPWTQVATAAAGGGNSEAVVEMGEVGTQNIYNALIPNTRDIRARIDAMSESEQEARKALRAMTFPIQIQPAITITDLYGSMVYSEAGLAPYTTPALLTPKYDTQEELFNIWLDELDAAIEDLSAANQFEIGDQDLIYNGDYLKWAKFCNLLKLKIAVRMINTDFSRAISIAEEVANSPVGYMDDVSEDFIYKRGINYRGTGNPMGVGAGSIELIDFMAENKDPRLKVLFDKNSFNGEVVQAFIDAEQELPPYVEQYVMLDSDGNFEGWSGPGEPWVRYFGVPLSPDAVFKAENNIYFNQNINNRINIDGVEKAYASTSNFAERITRTGINFTYPTKPGGRVIQRTDNFPPLQVILGSSAETNLYLAEFKLLGASLPDDAQGYFNKGVRYSALRLDMLAENNGFPYYDEDPVYNDATLSQAGATKLKDGEIDNLLSQPAYDLNSDGLEKVYIQQYINFAVTPGDLWTTVRRSGIPKASSEYLPRDPFLAGGSPLTVPRRFTVRTPTEDNKNFENMSEAYKQQGFTTGSNVPQVLNAERLWFDKANPNYGAGPKQ</sequence>
<protein>
    <submittedName>
        <fullName evidence="2">SusD/RagB-like outer membrane lipoprotein</fullName>
    </submittedName>
</protein>
<evidence type="ECO:0000256" key="1">
    <source>
        <dbReference type="SAM" id="SignalP"/>
    </source>
</evidence>
<reference evidence="2 3" key="1">
    <citation type="submission" date="2018-07" db="EMBL/GenBank/DDBJ databases">
        <title>Leeuwenhoekiella genomics.</title>
        <authorList>
            <person name="Tahon G."/>
            <person name="Willems A."/>
        </authorList>
    </citation>
    <scope>NUCLEOTIDE SEQUENCE [LARGE SCALE GENOMIC DNA]</scope>
    <source>
        <strain evidence="2 3">LMG 29608</strain>
    </source>
</reference>
<dbReference type="InterPro" id="IPR024302">
    <property type="entry name" value="SusD-like"/>
</dbReference>
<dbReference type="RefSeq" id="WP_128765882.1">
    <property type="nucleotide sequence ID" value="NZ_JBHUOO010000008.1"/>
</dbReference>
<dbReference type="SUPFAM" id="SSF48452">
    <property type="entry name" value="TPR-like"/>
    <property type="match status" value="1"/>
</dbReference>
<dbReference type="Pfam" id="PF12741">
    <property type="entry name" value="SusD-like"/>
    <property type="match status" value="1"/>
</dbReference>
<dbReference type="Proteomes" id="UP000289859">
    <property type="component" value="Unassembled WGS sequence"/>
</dbReference>
<keyword evidence="1" id="KW-0732">Signal</keyword>